<feature type="region of interest" description="Disordered" evidence="1">
    <location>
        <begin position="327"/>
        <end position="348"/>
    </location>
</feature>
<dbReference type="InterPro" id="IPR013354">
    <property type="entry name" value="T3SS_YscP_C"/>
</dbReference>
<evidence type="ECO:0000256" key="1">
    <source>
        <dbReference type="SAM" id="MobiDB-lite"/>
    </source>
</evidence>
<feature type="region of interest" description="Disordered" evidence="1">
    <location>
        <begin position="527"/>
        <end position="551"/>
    </location>
</feature>
<feature type="domain" description="Flagellar hook-length control protein-like C-terminal" evidence="2">
    <location>
        <begin position="464"/>
        <end position="535"/>
    </location>
</feature>
<geneLocation type="plasmid" evidence="3">
    <name>pYVip17</name>
</geneLocation>
<protein>
    <submittedName>
        <fullName evidence="3">YscP</fullName>
    </submittedName>
</protein>
<accession>B6DX70</accession>
<gene>
    <name evidence="3" type="primary">yscP</name>
</gene>
<feature type="region of interest" description="Disordered" evidence="1">
    <location>
        <begin position="267"/>
        <end position="288"/>
    </location>
</feature>
<dbReference type="InterPro" id="IPR038610">
    <property type="entry name" value="FliK-like_C_sf"/>
</dbReference>
<evidence type="ECO:0000313" key="3">
    <source>
        <dbReference type="EMBL" id="ACI16082.1"/>
    </source>
</evidence>
<feature type="compositionally biased region" description="Basic and acidic residues" evidence="1">
    <location>
        <begin position="331"/>
        <end position="346"/>
    </location>
</feature>
<dbReference type="EMBL" id="FJ175198">
    <property type="protein sequence ID" value="ACI16082.1"/>
    <property type="molecule type" value="Genomic_DNA"/>
</dbReference>
<dbReference type="NCBIfam" id="TIGR02514">
    <property type="entry name" value="type_III_yscP"/>
    <property type="match status" value="1"/>
</dbReference>
<name>B6DX70_YEREN</name>
<proteinExistence type="predicted"/>
<sequence length="551" mass="61530">MANKITTRSPLEPEYQPLGKPHHDLQARADFEQALLHNNKGNRHPKEEPRRPVRPHDLGKKEGQKGDGLRAHAPLAATFQPGRKEVGLKPQHNHQNNHDFNLSPLAEGATNRKHLYQQDSRFDDRVESIINALMPLAPFLKGVTCETGTSSESPCEPSGHDELFVQQSPIDSVQPVQLNTKPTVQPLNPAADGAEVIVWSVGRETPASIAKNQRDSRQKRLAEEPLPLHQEALPEVAEKSARFPHKATVQSEQLDMTELAARSQYLTDGVDSSKDTIELPRPEEPLPLHQEALPEVAEKSARFPHKATVQSEQLDMTELAARSQYLTDGVDSSKDTIELPRPEEPLPLHQEALPEVAEKSARFPHKATVQSEQLDMTELAARSQYLTDGVDSSKDTIEPPRPEELLLPREETLLEMYSLSFTAPVVTPGDHLLATMRATRLTSVSEQLIQLAQRLAVELELRGGSSQVTQLHLNLPELGAIMVRIAEIPGKLHVELIASQEALRILAQGSYDLLERLQRIEPTQLDFQASGDSEQESRQKRHVYEEWEAEE</sequence>
<organism evidence="3">
    <name type="scientific">Yersinia enterocolitica</name>
    <name type="common">type O:2.3</name>
    <dbReference type="NCBI Taxonomy" id="563768"/>
    <lineage>
        <taxon>Bacteria</taxon>
        <taxon>Pseudomonadati</taxon>
        <taxon>Pseudomonadota</taxon>
        <taxon>Gammaproteobacteria</taxon>
        <taxon>Enterobacterales</taxon>
        <taxon>Yersiniaceae</taxon>
        <taxon>Yersinia</taxon>
    </lineage>
</organism>
<dbReference type="InterPro" id="IPR021136">
    <property type="entry name" value="Flagellar_hook_control-like_C"/>
</dbReference>
<feature type="compositionally biased region" description="Basic and acidic residues" evidence="1">
    <location>
        <begin position="535"/>
        <end position="545"/>
    </location>
</feature>
<reference evidence="3" key="1">
    <citation type="submission" date="2008-09" db="EMBL/GenBank/DDBJ databases">
        <title>The helical content of a molecular ruler determines the length of a supramolecular structure.</title>
        <authorList>
            <person name="Wagner S."/>
            <person name="Sorg I."/>
            <person name="Degiacomi M."/>
            <person name="Journet L."/>
            <person name="Dal Peraro M."/>
            <person name="Cornelis G."/>
        </authorList>
    </citation>
    <scope>NUCLEOTIDE SEQUENCE</scope>
    <source>
        <strain evidence="3">IP17</strain>
        <plasmid evidence="3">pYVip17</plasmid>
    </source>
</reference>
<feature type="compositionally biased region" description="Basic and acidic residues" evidence="1">
    <location>
        <begin position="271"/>
        <end position="286"/>
    </location>
</feature>
<evidence type="ECO:0000259" key="2">
    <source>
        <dbReference type="Pfam" id="PF02120"/>
    </source>
</evidence>
<feature type="compositionally biased region" description="Basic and acidic residues" evidence="1">
    <location>
        <begin position="44"/>
        <end position="70"/>
    </location>
</feature>
<dbReference type="Gene3D" id="3.30.750.140">
    <property type="match status" value="1"/>
</dbReference>
<keyword evidence="3" id="KW-0614">Plasmid</keyword>
<dbReference type="CDD" id="cd17467">
    <property type="entry name" value="T3SS_YscP_C"/>
    <property type="match status" value="1"/>
</dbReference>
<feature type="region of interest" description="Disordered" evidence="1">
    <location>
        <begin position="1"/>
        <end position="71"/>
    </location>
</feature>
<feature type="compositionally biased region" description="Basic and acidic residues" evidence="1">
    <location>
        <begin position="21"/>
        <end position="31"/>
    </location>
</feature>
<dbReference type="Pfam" id="PF02120">
    <property type="entry name" value="Flg_hook"/>
    <property type="match status" value="1"/>
</dbReference>
<dbReference type="AlphaFoldDB" id="B6DX70"/>